<protein>
    <submittedName>
        <fullName evidence="1">Uncharacterized protein</fullName>
    </submittedName>
</protein>
<proteinExistence type="predicted"/>
<reference evidence="1" key="2">
    <citation type="submission" date="2023-01" db="EMBL/GenBank/DDBJ databases">
        <authorList>
            <person name="Petersen C."/>
        </authorList>
    </citation>
    <scope>NUCLEOTIDE SEQUENCE</scope>
    <source>
        <strain evidence="1">IBT 12815</strain>
    </source>
</reference>
<organism evidence="1 2">
    <name type="scientific">Penicillium hordei</name>
    <dbReference type="NCBI Taxonomy" id="40994"/>
    <lineage>
        <taxon>Eukaryota</taxon>
        <taxon>Fungi</taxon>
        <taxon>Dikarya</taxon>
        <taxon>Ascomycota</taxon>
        <taxon>Pezizomycotina</taxon>
        <taxon>Eurotiomycetes</taxon>
        <taxon>Eurotiomycetidae</taxon>
        <taxon>Eurotiales</taxon>
        <taxon>Aspergillaceae</taxon>
        <taxon>Penicillium</taxon>
    </lineage>
</organism>
<keyword evidence="2" id="KW-1185">Reference proteome</keyword>
<dbReference type="Proteomes" id="UP001213799">
    <property type="component" value="Unassembled WGS sequence"/>
</dbReference>
<dbReference type="GeneID" id="81584243"/>
<comment type="caution">
    <text evidence="1">The sequence shown here is derived from an EMBL/GenBank/DDBJ whole genome shotgun (WGS) entry which is preliminary data.</text>
</comment>
<dbReference type="RefSeq" id="XP_056758996.1">
    <property type="nucleotide sequence ID" value="XM_056894001.1"/>
</dbReference>
<reference evidence="1" key="1">
    <citation type="journal article" date="2023" name="IMA Fungus">
        <title>Comparative genomic study of the Penicillium genus elucidates a diverse pangenome and 15 lateral gene transfer events.</title>
        <authorList>
            <person name="Petersen C."/>
            <person name="Sorensen T."/>
            <person name="Nielsen M.R."/>
            <person name="Sondergaard T.E."/>
            <person name="Sorensen J.L."/>
            <person name="Fitzpatrick D.A."/>
            <person name="Frisvad J.C."/>
            <person name="Nielsen K.L."/>
        </authorList>
    </citation>
    <scope>NUCLEOTIDE SEQUENCE</scope>
    <source>
        <strain evidence="1">IBT 12815</strain>
    </source>
</reference>
<evidence type="ECO:0000313" key="1">
    <source>
        <dbReference type="EMBL" id="KAJ5617829.1"/>
    </source>
</evidence>
<name>A0AAD6EJH1_9EURO</name>
<dbReference type="EMBL" id="JAQJAE010000001">
    <property type="protein sequence ID" value="KAJ5617829.1"/>
    <property type="molecule type" value="Genomic_DNA"/>
</dbReference>
<evidence type="ECO:0000313" key="2">
    <source>
        <dbReference type="Proteomes" id="UP001213799"/>
    </source>
</evidence>
<sequence>MSPLDDEPEDDPYKHVTEDSVNIPLEMIFSVCRFIKEIHAASLLVINQLRTIWVGLSLVSALCPDKHFSA</sequence>
<dbReference type="AlphaFoldDB" id="A0AAD6EJH1"/>
<gene>
    <name evidence="1" type="ORF">N7537_002943</name>
</gene>
<accession>A0AAD6EJH1</accession>